<proteinExistence type="predicted"/>
<organism evidence="1 2">
    <name type="scientific">candidate division WWE3 bacterium RIFOXYA2_FULL_46_9</name>
    <dbReference type="NCBI Taxonomy" id="1802636"/>
    <lineage>
        <taxon>Bacteria</taxon>
        <taxon>Katanobacteria</taxon>
    </lineage>
</organism>
<comment type="caution">
    <text evidence="1">The sequence shown here is derived from an EMBL/GenBank/DDBJ whole genome shotgun (WGS) entry which is preliminary data.</text>
</comment>
<protein>
    <submittedName>
        <fullName evidence="1">Uncharacterized protein</fullName>
    </submittedName>
</protein>
<dbReference type="PROSITE" id="PS51257">
    <property type="entry name" value="PROKAR_LIPOPROTEIN"/>
    <property type="match status" value="1"/>
</dbReference>
<accession>A0A1F4VYT2</accession>
<dbReference type="AlphaFoldDB" id="A0A1F4VYT2"/>
<dbReference type="EMBL" id="MEVT01000021">
    <property type="protein sequence ID" value="OGC62321.1"/>
    <property type="molecule type" value="Genomic_DNA"/>
</dbReference>
<evidence type="ECO:0000313" key="2">
    <source>
        <dbReference type="Proteomes" id="UP000176614"/>
    </source>
</evidence>
<evidence type="ECO:0000313" key="1">
    <source>
        <dbReference type="EMBL" id="OGC62321.1"/>
    </source>
</evidence>
<sequence length="484" mass="54194">MVIKSRFFVRIIQVTLLLVLVGCIPLDTSDYENAWSEEEAIIFDRLPDGGFFPPGTLPCTGETIEGTNVGVVGFQNGYTREYLFHFFDRVVKKDAAYFKNARALDNCVVESAAGLRLKVNPPSQQALVIAGADIPVESFSRRYFLEPDRECRGTLVNGSEVAVYGYSKQSRVFIYKTAEQGNQEGDPRSFSSWQQLVSCLNEGGLPVEIKYVYLPDSSTTLSRREYDTEEEARRYAESQYEAGAVFLQRGFDTPILLEILDAWAPPDELAGWPSGERYFQLSTSKGIKWHRYLEGAIAEANRTPEAVTVKSFKRGKEQKIELEYPNFVPPTIEVRPGVFKEITIVEVYYTVGEYVSQNLNSALTFAKEHREGRLLVGDEVRTMRRGVDIKPPTIIGPCLLPAGLDSDWLASRPYFIGEGEEVAASLFELWGLEGFLTDEFKATEYVRCEEVKVHTSSATGVKVILIFGFGGFVALSLSSRANLQ</sequence>
<reference evidence="1 2" key="1">
    <citation type="journal article" date="2016" name="Nat. Commun.">
        <title>Thousands of microbial genomes shed light on interconnected biogeochemical processes in an aquifer system.</title>
        <authorList>
            <person name="Anantharaman K."/>
            <person name="Brown C.T."/>
            <person name="Hug L.A."/>
            <person name="Sharon I."/>
            <person name="Castelle C.J."/>
            <person name="Probst A.J."/>
            <person name="Thomas B.C."/>
            <person name="Singh A."/>
            <person name="Wilkins M.J."/>
            <person name="Karaoz U."/>
            <person name="Brodie E.L."/>
            <person name="Williams K.H."/>
            <person name="Hubbard S.S."/>
            <person name="Banfield J.F."/>
        </authorList>
    </citation>
    <scope>NUCLEOTIDE SEQUENCE [LARGE SCALE GENOMIC DNA]</scope>
</reference>
<dbReference type="Proteomes" id="UP000176614">
    <property type="component" value="Unassembled WGS sequence"/>
</dbReference>
<name>A0A1F4VYT2_UNCKA</name>
<gene>
    <name evidence="1" type="ORF">A2264_02015</name>
</gene>